<gene>
    <name evidence="2" type="ORF">GCM10008936_13310</name>
</gene>
<accession>A0ABN1AX94</accession>
<feature type="transmembrane region" description="Helical" evidence="1">
    <location>
        <begin position="86"/>
        <end position="105"/>
    </location>
</feature>
<dbReference type="PANTHER" id="PTHR38454:SF1">
    <property type="entry name" value="INTEGRAL MEMBRANE PROTEIN"/>
    <property type="match status" value="1"/>
</dbReference>
<feature type="transmembrane region" description="Helical" evidence="1">
    <location>
        <begin position="356"/>
        <end position="373"/>
    </location>
</feature>
<dbReference type="Pfam" id="PF09586">
    <property type="entry name" value="YfhO"/>
    <property type="match status" value="1"/>
</dbReference>
<name>A0ABN1AX94_9LACT</name>
<feature type="transmembrane region" description="Helical" evidence="1">
    <location>
        <begin position="241"/>
        <end position="260"/>
    </location>
</feature>
<keyword evidence="3" id="KW-1185">Reference proteome</keyword>
<proteinExistence type="predicted"/>
<dbReference type="EMBL" id="BAAADA010000114">
    <property type="protein sequence ID" value="GAA0485789.1"/>
    <property type="molecule type" value="Genomic_DNA"/>
</dbReference>
<keyword evidence="1" id="KW-1133">Transmembrane helix</keyword>
<feature type="transmembrane region" description="Helical" evidence="1">
    <location>
        <begin position="385"/>
        <end position="402"/>
    </location>
</feature>
<feature type="transmembrane region" description="Helical" evidence="1">
    <location>
        <begin position="165"/>
        <end position="184"/>
    </location>
</feature>
<dbReference type="Proteomes" id="UP001410648">
    <property type="component" value="Unassembled WGS sequence"/>
</dbReference>
<keyword evidence="1" id="KW-0812">Transmembrane</keyword>
<evidence type="ECO:0000313" key="2">
    <source>
        <dbReference type="EMBL" id="GAA0485789.1"/>
    </source>
</evidence>
<reference evidence="2 3" key="1">
    <citation type="journal article" date="2019" name="Int. J. Syst. Evol. Microbiol.">
        <title>The Global Catalogue of Microorganisms (GCM) 10K type strain sequencing project: providing services to taxonomists for standard genome sequencing and annotation.</title>
        <authorList>
            <consortium name="The Broad Institute Genomics Platform"/>
            <consortium name="The Broad Institute Genome Sequencing Center for Infectious Disease"/>
            <person name="Wu L."/>
            <person name="Ma J."/>
        </authorList>
    </citation>
    <scope>NUCLEOTIDE SEQUENCE [LARGE SCALE GENOMIC DNA]</scope>
    <source>
        <strain evidence="2 3">JCM 14232</strain>
    </source>
</reference>
<feature type="transmembrane region" description="Helical" evidence="1">
    <location>
        <begin position="881"/>
        <end position="902"/>
    </location>
</feature>
<feature type="transmembrane region" description="Helical" evidence="1">
    <location>
        <begin position="112"/>
        <end position="132"/>
    </location>
</feature>
<comment type="caution">
    <text evidence="2">The sequence shown here is derived from an EMBL/GenBank/DDBJ whole genome shotgun (WGS) entry which is preliminary data.</text>
</comment>
<evidence type="ECO:0000313" key="3">
    <source>
        <dbReference type="Proteomes" id="UP001410648"/>
    </source>
</evidence>
<feature type="transmembrane region" description="Helical" evidence="1">
    <location>
        <begin position="190"/>
        <end position="220"/>
    </location>
</feature>
<feature type="transmembrane region" description="Helical" evidence="1">
    <location>
        <begin position="20"/>
        <end position="44"/>
    </location>
</feature>
<feature type="transmembrane region" description="Helical" evidence="1">
    <location>
        <begin position="438"/>
        <end position="461"/>
    </location>
</feature>
<keyword evidence="1" id="KW-0472">Membrane</keyword>
<feature type="transmembrane region" description="Helical" evidence="1">
    <location>
        <begin position="408"/>
        <end position="426"/>
    </location>
</feature>
<feature type="transmembrane region" description="Helical" evidence="1">
    <location>
        <begin position="298"/>
        <end position="317"/>
    </location>
</feature>
<organism evidence="2 3">
    <name type="scientific">Alkalibacterium indicireducens</name>
    <dbReference type="NCBI Taxonomy" id="398758"/>
    <lineage>
        <taxon>Bacteria</taxon>
        <taxon>Bacillati</taxon>
        <taxon>Bacillota</taxon>
        <taxon>Bacilli</taxon>
        <taxon>Lactobacillales</taxon>
        <taxon>Carnobacteriaceae</taxon>
        <taxon>Alkalibacterium</taxon>
    </lineage>
</organism>
<sequence>MFIDKEFLNKPITKQTFMTYSLVFCLTCLVVYSVYFLSGGSFIWQSDGFTQHFQLFDEYVNIIQGVLRGNGFPQWDWSIGAGADTITAYGYYAIGDPFVYLGVLFPESLREFSFHLLIFVRMWCVGLSYLTFVRKFKASHGAGLMGAFMYTFSFFVIYNAKRHPFFILPLIWYPLLCLGVEKILRKESGLLFSVMVAISAIANFYFFYKLTVLFFIYGIVRYGMLYKFGNVKQLAISFGRCLVHYIIGVLLSAVIFLPMIDGFLNASRGTDGPAINLLVYHLSYYTALIHNLFVPESYLWTVGGLSIFALFSVIFLWKTKQEKTVSGTMLLILGLFLMFPFFGSFMNGMSGPYNRFSFAIPFFLSFASGQFLEERNTLQVKELQLIKYGLIVFSLIYAISAFTHNMYLYYVIPMALGWLMWFLLAYESKTDLKAETINWISVALVSLVLLNMATNAMSLYFPYGRHSIADTIELNTSMDRYENLFGGMQGFLPEEEVYRVGVTSQDNHTRNQFIYHDLMGLSTYLSITNGYLAEFAEEMELASYQIIQPLRNGMDDRRIANHLLNIEYILTEEVNEAYLPQGYEVIHRSTEDPAFIVSQTEASFPFAYAEDSMILRDDFSDLNPIEKEGVLTQAVVLETSEGIQVESIENIPQVETVAHQIDYSDLALQLVEEHTEEHTIEVKESGARLSVSLENANEFAGHELFIHLEGLNYEPVDTPFYMPTDTSYNIRFMYEGRSKKFRQSDKYSFSTYFHRENMFVNLGHTDTGTDELFIQFQDTGHYQIDKVTVYALPVDELTDRELADEKRANALDISVFENERIEGTIQREDPGILVTTIPYEKGWTVAVNGEERELVQANIGFIGLPLDSGSSEIIFSYKNPYLKTGSILSLLGLLLLGVVQVISKKRSNH</sequence>
<dbReference type="PANTHER" id="PTHR38454">
    <property type="entry name" value="INTEGRAL MEMBRANE PROTEIN-RELATED"/>
    <property type="match status" value="1"/>
</dbReference>
<evidence type="ECO:0000256" key="1">
    <source>
        <dbReference type="SAM" id="Phobius"/>
    </source>
</evidence>
<dbReference type="RefSeq" id="WP_346024755.1">
    <property type="nucleotide sequence ID" value="NZ_BAAADA010000114.1"/>
</dbReference>
<protein>
    <submittedName>
        <fullName evidence="2">YfhO family protein</fullName>
    </submittedName>
</protein>
<feature type="transmembrane region" description="Helical" evidence="1">
    <location>
        <begin position="329"/>
        <end position="350"/>
    </location>
</feature>
<dbReference type="InterPro" id="IPR018580">
    <property type="entry name" value="Uncharacterised_YfhO"/>
</dbReference>
<feature type="transmembrane region" description="Helical" evidence="1">
    <location>
        <begin position="138"/>
        <end position="158"/>
    </location>
</feature>